<dbReference type="InterPro" id="IPR025345">
    <property type="entry name" value="DUF4249"/>
</dbReference>
<sequence length="285" mass="32287">MKRIIIIFLVLISFISCEDVIEVETPGEPPRLVVDGIVRIDTTEAFTTARIKISTSSSFFDENTPVSADLVRIQNVLYEPEFVGEGNFINLAEVEPGIYEGSKRTRFFTEGRLDLYINYNDERFYAATNFVPSVPIDTLRQGTETLFSEDETEIVVSFKDNGERNDFYIFDFGFNEFLVTEDEFYQGQTFEFSYFYEDGLEAGTELNISLLGADEGFYNYMNQVIVQSGGDQGPFQTPAATVRGNVFNVTGLDNIEVLDNVERSDNFALGYFAVVQEYKGNITIE</sequence>
<accession>A0ABU7IVW0</accession>
<reference evidence="1 2" key="1">
    <citation type="submission" date="2024-01" db="EMBL/GenBank/DDBJ databases">
        <title>Maribacter spp. originated from different algae showed divergent polysaccharides utilization ability.</title>
        <authorList>
            <person name="Wang H."/>
            <person name="Wu Y."/>
        </authorList>
    </citation>
    <scope>NUCLEOTIDE SEQUENCE [LARGE SCALE GENOMIC DNA]</scope>
    <source>
        <strain evidence="1 2">PR1</strain>
    </source>
</reference>
<protein>
    <submittedName>
        <fullName evidence="1">DUF4249 family protein</fullName>
    </submittedName>
</protein>
<name>A0ABU7IVW0_9FLAO</name>
<dbReference type="EMBL" id="JAZDDG010000005">
    <property type="protein sequence ID" value="MEE1976931.1"/>
    <property type="molecule type" value="Genomic_DNA"/>
</dbReference>
<proteinExistence type="predicted"/>
<comment type="caution">
    <text evidence="1">The sequence shown here is derived from an EMBL/GenBank/DDBJ whole genome shotgun (WGS) entry which is preliminary data.</text>
</comment>
<evidence type="ECO:0000313" key="2">
    <source>
        <dbReference type="Proteomes" id="UP001356308"/>
    </source>
</evidence>
<dbReference type="Pfam" id="PF14054">
    <property type="entry name" value="DUF4249"/>
    <property type="match status" value="1"/>
</dbReference>
<organism evidence="1 2">
    <name type="scientific">Maribacter cobaltidurans</name>
    <dbReference type="NCBI Taxonomy" id="1178778"/>
    <lineage>
        <taxon>Bacteria</taxon>
        <taxon>Pseudomonadati</taxon>
        <taxon>Bacteroidota</taxon>
        <taxon>Flavobacteriia</taxon>
        <taxon>Flavobacteriales</taxon>
        <taxon>Flavobacteriaceae</taxon>
        <taxon>Maribacter</taxon>
    </lineage>
</organism>
<keyword evidence="2" id="KW-1185">Reference proteome</keyword>
<gene>
    <name evidence="1" type="ORF">V1I91_12665</name>
</gene>
<dbReference type="Proteomes" id="UP001356308">
    <property type="component" value="Unassembled WGS sequence"/>
</dbReference>
<evidence type="ECO:0000313" key="1">
    <source>
        <dbReference type="EMBL" id="MEE1976931.1"/>
    </source>
</evidence>
<dbReference type="RefSeq" id="WP_272651622.1">
    <property type="nucleotide sequence ID" value="NZ_JAZDDG010000005.1"/>
</dbReference>
<dbReference type="PROSITE" id="PS51257">
    <property type="entry name" value="PROKAR_LIPOPROTEIN"/>
    <property type="match status" value="1"/>
</dbReference>